<accession>A0ABU2B552</accession>
<evidence type="ECO:0000259" key="1">
    <source>
        <dbReference type="Pfam" id="PF13191"/>
    </source>
</evidence>
<evidence type="ECO:0000313" key="2">
    <source>
        <dbReference type="EMBL" id="MDR7353742.1"/>
    </source>
</evidence>
<dbReference type="Proteomes" id="UP001183619">
    <property type="component" value="Unassembled WGS sequence"/>
</dbReference>
<dbReference type="Pfam" id="PF13191">
    <property type="entry name" value="AAA_16"/>
    <property type="match status" value="1"/>
</dbReference>
<evidence type="ECO:0000313" key="3">
    <source>
        <dbReference type="Proteomes" id="UP001183619"/>
    </source>
</evidence>
<dbReference type="InterPro" id="IPR041664">
    <property type="entry name" value="AAA_16"/>
</dbReference>
<reference evidence="2 3" key="1">
    <citation type="submission" date="2023-07" db="EMBL/GenBank/DDBJ databases">
        <title>Sequencing the genomes of 1000 actinobacteria strains.</title>
        <authorList>
            <person name="Klenk H.-P."/>
        </authorList>
    </citation>
    <scope>NUCLEOTIDE SEQUENCE [LARGE SCALE GENOMIC DNA]</scope>
    <source>
        <strain evidence="2 3">DSM 44508</strain>
    </source>
</reference>
<protein>
    <recommendedName>
        <fullName evidence="1">Orc1-like AAA ATPase domain-containing protein</fullName>
    </recommendedName>
</protein>
<organism evidence="2 3">
    <name type="scientific">Corynebacterium felinum</name>
    <dbReference type="NCBI Taxonomy" id="131318"/>
    <lineage>
        <taxon>Bacteria</taxon>
        <taxon>Bacillati</taxon>
        <taxon>Actinomycetota</taxon>
        <taxon>Actinomycetes</taxon>
        <taxon>Mycobacteriales</taxon>
        <taxon>Corynebacteriaceae</taxon>
        <taxon>Corynebacterium</taxon>
    </lineage>
</organism>
<dbReference type="EMBL" id="JAVDYF010000001">
    <property type="protein sequence ID" value="MDR7353742.1"/>
    <property type="molecule type" value="Genomic_DNA"/>
</dbReference>
<proteinExistence type="predicted"/>
<keyword evidence="3" id="KW-1185">Reference proteome</keyword>
<dbReference type="RefSeq" id="WP_277105325.1">
    <property type="nucleotide sequence ID" value="NZ_BAAAJS010000039.1"/>
</dbReference>
<feature type="domain" description="Orc1-like AAA ATPase" evidence="1">
    <location>
        <begin position="18"/>
        <end position="182"/>
    </location>
</feature>
<dbReference type="SUPFAM" id="SSF52540">
    <property type="entry name" value="P-loop containing nucleoside triphosphate hydrolases"/>
    <property type="match status" value="1"/>
</dbReference>
<gene>
    <name evidence="2" type="ORF">J2S37_000280</name>
</gene>
<dbReference type="Gene3D" id="3.40.50.300">
    <property type="entry name" value="P-loop containing nucleotide triphosphate hydrolases"/>
    <property type="match status" value="1"/>
</dbReference>
<comment type="caution">
    <text evidence="2">The sequence shown here is derived from an EMBL/GenBank/DDBJ whole genome shotgun (WGS) entry which is preliminary data.</text>
</comment>
<sequence>MSIPNPFTPTFGLTPAVPVGREGVIQAFDDALRAGPGAPARALFLVGTRGVGKTVVLNELEDAAHKQGWVTISETALAGIVDRIVYEHAPRVLRTIDDSLSRRKITGISAAGLGGITTEVSDKHEHRPGLRSVLNDITDILQKKNSGILVTIDEVHLDSASELAAIATAIQHLFREGRNIAVVFAGLPENVDKLLQHPGVTFLRRAVRVDLGAVTPEDVRLGLYKPVTDVDRQWDSAALDSAVMATRGFPFLIQLVGYYSWVRLSKSARQQIEKDHVVWAVEQAQRDLARLVIEPVLKDLPQLEYNFLVALSVGSGPQRTRDIAEELGKGSDTVSHYGRKLIAKHLVYSPQHGFYDYTIPGMREYFSQFDHQNTGPYFW</sequence>
<dbReference type="InterPro" id="IPR027417">
    <property type="entry name" value="P-loop_NTPase"/>
</dbReference>
<name>A0ABU2B552_9CORY</name>